<protein>
    <submittedName>
        <fullName evidence="1">Uncharacterized protein</fullName>
    </submittedName>
</protein>
<sequence>MKIVIVIEGGVLQGTYVDTPDEVDVVLVEYDTEGADEATITACGAVIALPYAEDISSLDAGVLTSIAQTEEEACS</sequence>
<name>A0A0F9KVH5_9ZZZZ</name>
<gene>
    <name evidence="1" type="ORF">LCGC14_1356700</name>
</gene>
<dbReference type="EMBL" id="LAZR01008436">
    <property type="protein sequence ID" value="KKM78766.1"/>
    <property type="molecule type" value="Genomic_DNA"/>
</dbReference>
<comment type="caution">
    <text evidence="1">The sequence shown here is derived from an EMBL/GenBank/DDBJ whole genome shotgun (WGS) entry which is preliminary data.</text>
</comment>
<evidence type="ECO:0000313" key="1">
    <source>
        <dbReference type="EMBL" id="KKM78766.1"/>
    </source>
</evidence>
<dbReference type="AlphaFoldDB" id="A0A0F9KVH5"/>
<proteinExistence type="predicted"/>
<accession>A0A0F9KVH5</accession>
<organism evidence="1">
    <name type="scientific">marine sediment metagenome</name>
    <dbReference type="NCBI Taxonomy" id="412755"/>
    <lineage>
        <taxon>unclassified sequences</taxon>
        <taxon>metagenomes</taxon>
        <taxon>ecological metagenomes</taxon>
    </lineage>
</organism>
<reference evidence="1" key="1">
    <citation type="journal article" date="2015" name="Nature">
        <title>Complex archaea that bridge the gap between prokaryotes and eukaryotes.</title>
        <authorList>
            <person name="Spang A."/>
            <person name="Saw J.H."/>
            <person name="Jorgensen S.L."/>
            <person name="Zaremba-Niedzwiedzka K."/>
            <person name="Martijn J."/>
            <person name="Lind A.E."/>
            <person name="van Eijk R."/>
            <person name="Schleper C."/>
            <person name="Guy L."/>
            <person name="Ettema T.J."/>
        </authorList>
    </citation>
    <scope>NUCLEOTIDE SEQUENCE</scope>
</reference>